<dbReference type="GO" id="GO:0006508">
    <property type="term" value="P:proteolysis"/>
    <property type="evidence" value="ECO:0007669"/>
    <property type="project" value="UniProtKB-KW"/>
</dbReference>
<evidence type="ECO:0000259" key="5">
    <source>
        <dbReference type="Pfam" id="PF00877"/>
    </source>
</evidence>
<keyword evidence="2" id="KW-0645">Protease</keyword>
<evidence type="ECO:0000313" key="6">
    <source>
        <dbReference type="EMBL" id="MBO1109947.1"/>
    </source>
</evidence>
<name>A0A8I2B788_PLESH</name>
<evidence type="ECO:0000256" key="3">
    <source>
        <dbReference type="ARBA" id="ARBA00022801"/>
    </source>
</evidence>
<dbReference type="Gene3D" id="3.90.1720.10">
    <property type="entry name" value="endopeptidase domain like (from Nostoc punctiforme)"/>
    <property type="match status" value="1"/>
</dbReference>
<gene>
    <name evidence="6" type="ORF">J2R62_17485</name>
</gene>
<accession>A0A8I2B788</accession>
<feature type="domain" description="NlpC/P60" evidence="5">
    <location>
        <begin position="1"/>
        <end position="54"/>
    </location>
</feature>
<keyword evidence="4" id="KW-0788">Thiol protease</keyword>
<evidence type="ECO:0000256" key="4">
    <source>
        <dbReference type="ARBA" id="ARBA00022807"/>
    </source>
</evidence>
<evidence type="ECO:0000256" key="2">
    <source>
        <dbReference type="ARBA" id="ARBA00022670"/>
    </source>
</evidence>
<comment type="caution">
    <text evidence="6">The sequence shown here is derived from an EMBL/GenBank/DDBJ whole genome shotgun (WGS) entry which is preliminary data.</text>
</comment>
<comment type="similarity">
    <text evidence="1">Belongs to the peptidase C40 family.</text>
</comment>
<organism evidence="6 7">
    <name type="scientific">Plesiomonas shigelloides</name>
    <name type="common">Aeromonas shigelloides</name>
    <dbReference type="NCBI Taxonomy" id="703"/>
    <lineage>
        <taxon>Bacteria</taxon>
        <taxon>Pseudomonadati</taxon>
        <taxon>Pseudomonadota</taxon>
        <taxon>Gammaproteobacteria</taxon>
        <taxon>Enterobacterales</taxon>
        <taxon>Enterobacteriaceae</taxon>
        <taxon>Plesiomonas</taxon>
    </lineage>
</organism>
<dbReference type="Pfam" id="PF00877">
    <property type="entry name" value="NLPC_P60"/>
    <property type="match status" value="1"/>
</dbReference>
<dbReference type="Proteomes" id="UP000664658">
    <property type="component" value="Unassembled WGS sequence"/>
</dbReference>
<feature type="non-terminal residue" evidence="6">
    <location>
        <position position="1"/>
    </location>
</feature>
<dbReference type="GO" id="GO:0008234">
    <property type="term" value="F:cysteine-type peptidase activity"/>
    <property type="evidence" value="ECO:0007669"/>
    <property type="project" value="UniProtKB-KW"/>
</dbReference>
<keyword evidence="3" id="KW-0378">Hydrolase</keyword>
<dbReference type="InterPro" id="IPR038765">
    <property type="entry name" value="Papain-like_cys_pep_sf"/>
</dbReference>
<protein>
    <recommendedName>
        <fullName evidence="5">NlpC/P60 domain-containing protein</fullName>
    </recommendedName>
</protein>
<evidence type="ECO:0000256" key="1">
    <source>
        <dbReference type="ARBA" id="ARBA00007074"/>
    </source>
</evidence>
<reference evidence="6" key="1">
    <citation type="submission" date="2021-03" db="EMBL/GenBank/DDBJ databases">
        <title>Plesiomonas shigelloides zfcc0051, isolated from zebrafish feces.</title>
        <authorList>
            <person name="Vanderhoek Z."/>
            <person name="Gaulke C."/>
        </authorList>
    </citation>
    <scope>NUCLEOTIDE SEQUENCE</scope>
    <source>
        <strain evidence="6">Zfcc0051</strain>
    </source>
</reference>
<dbReference type="InterPro" id="IPR000064">
    <property type="entry name" value="NLP_P60_dom"/>
</dbReference>
<sequence length="71" mass="8523">LVFFRIRRRRASNAGRVEMYFVNVHFIEAPHTGRRIRFSHMDNDYWRKRYLGARGLLERAKIGVPPQLHGE</sequence>
<proteinExistence type="inferred from homology"/>
<evidence type="ECO:0000313" key="7">
    <source>
        <dbReference type="Proteomes" id="UP000664658"/>
    </source>
</evidence>
<dbReference type="EMBL" id="JAFNAA010000109">
    <property type="protein sequence ID" value="MBO1109947.1"/>
    <property type="molecule type" value="Genomic_DNA"/>
</dbReference>
<dbReference type="RefSeq" id="WP_329603451.1">
    <property type="nucleotide sequence ID" value="NZ_JAFNAA010000109.1"/>
</dbReference>
<dbReference type="AlphaFoldDB" id="A0A8I2B788"/>
<dbReference type="SUPFAM" id="SSF54001">
    <property type="entry name" value="Cysteine proteinases"/>
    <property type="match status" value="1"/>
</dbReference>